<dbReference type="InterPro" id="IPR052925">
    <property type="entry name" value="Phage_Integrase-like_Recomb"/>
</dbReference>
<comment type="caution">
    <text evidence="2">The sequence shown here is derived from an EMBL/GenBank/DDBJ whole genome shotgun (WGS) entry which is preliminary data.</text>
</comment>
<accession>W2XYR3</accession>
<dbReference type="SUPFAM" id="SSF56349">
    <property type="entry name" value="DNA breaking-rejoining enzymes"/>
    <property type="match status" value="1"/>
</dbReference>
<dbReference type="EMBL" id="ANIY01005251">
    <property type="protein sequence ID" value="ETP27995.1"/>
    <property type="molecule type" value="Genomic_DNA"/>
</dbReference>
<dbReference type="InterPro" id="IPR011010">
    <property type="entry name" value="DNA_brk_join_enz"/>
</dbReference>
<dbReference type="GO" id="GO:0006310">
    <property type="term" value="P:DNA recombination"/>
    <property type="evidence" value="ECO:0007669"/>
    <property type="project" value="UniProtKB-KW"/>
</dbReference>
<dbReference type="GO" id="GO:0015074">
    <property type="term" value="P:DNA integration"/>
    <property type="evidence" value="ECO:0007669"/>
    <property type="project" value="InterPro"/>
</dbReference>
<name>W2XYR3_PHYNI</name>
<evidence type="ECO:0000256" key="1">
    <source>
        <dbReference type="ARBA" id="ARBA00023172"/>
    </source>
</evidence>
<keyword evidence="1" id="KW-0233">DNA recombination</keyword>
<dbReference type="PANTHER" id="PTHR34605:SF3">
    <property type="entry name" value="P CELL-TYPE AGGLUTINATION PROTEIN MAP4-LIKE-RELATED"/>
    <property type="match status" value="1"/>
</dbReference>
<dbReference type="InterPro" id="IPR013762">
    <property type="entry name" value="Integrase-like_cat_sf"/>
</dbReference>
<evidence type="ECO:0000313" key="2">
    <source>
        <dbReference type="EMBL" id="ETP27995.1"/>
    </source>
</evidence>
<dbReference type="Proteomes" id="UP000018948">
    <property type="component" value="Unassembled WGS sequence"/>
</dbReference>
<evidence type="ECO:0000313" key="3">
    <source>
        <dbReference type="Proteomes" id="UP000018948"/>
    </source>
</evidence>
<dbReference type="PANTHER" id="PTHR34605">
    <property type="entry name" value="PHAGE_INTEGRASE DOMAIN-CONTAINING PROTEIN"/>
    <property type="match status" value="1"/>
</dbReference>
<dbReference type="AlphaFoldDB" id="W2XYR3"/>
<dbReference type="OrthoDB" id="123621at2759"/>
<organism evidence="2 3">
    <name type="scientific">Phytophthora nicotianae P10297</name>
    <dbReference type="NCBI Taxonomy" id="1317064"/>
    <lineage>
        <taxon>Eukaryota</taxon>
        <taxon>Sar</taxon>
        <taxon>Stramenopiles</taxon>
        <taxon>Oomycota</taxon>
        <taxon>Peronosporomycetes</taxon>
        <taxon>Peronosporales</taxon>
        <taxon>Peronosporaceae</taxon>
        <taxon>Phytophthora</taxon>
    </lineage>
</organism>
<dbReference type="GO" id="GO:0003677">
    <property type="term" value="F:DNA binding"/>
    <property type="evidence" value="ECO:0007669"/>
    <property type="project" value="InterPro"/>
</dbReference>
<reference evidence="2 3" key="1">
    <citation type="submission" date="2013-11" db="EMBL/GenBank/DDBJ databases">
        <title>The Genome Sequence of Phytophthora parasitica P10297.</title>
        <authorList>
            <consortium name="The Broad Institute Genomics Platform"/>
            <person name="Russ C."/>
            <person name="Tyler B."/>
            <person name="Panabieres F."/>
            <person name="Shan W."/>
            <person name="Tripathy S."/>
            <person name="Grunwald N."/>
            <person name="Machado M."/>
            <person name="Johnson C.S."/>
            <person name="Walker B."/>
            <person name="Young S.K."/>
            <person name="Zeng Q."/>
            <person name="Gargeya S."/>
            <person name="Fitzgerald M."/>
            <person name="Haas B."/>
            <person name="Abouelleil A."/>
            <person name="Allen A.W."/>
            <person name="Alvarado L."/>
            <person name="Arachchi H.M."/>
            <person name="Berlin A.M."/>
            <person name="Chapman S.B."/>
            <person name="Gainer-Dewar J."/>
            <person name="Goldberg J."/>
            <person name="Griggs A."/>
            <person name="Gujja S."/>
            <person name="Hansen M."/>
            <person name="Howarth C."/>
            <person name="Imamovic A."/>
            <person name="Ireland A."/>
            <person name="Larimer J."/>
            <person name="McCowan C."/>
            <person name="Murphy C."/>
            <person name="Pearson M."/>
            <person name="Poon T.W."/>
            <person name="Priest M."/>
            <person name="Roberts A."/>
            <person name="Saif S."/>
            <person name="Shea T."/>
            <person name="Sisk P."/>
            <person name="Sykes S."/>
            <person name="Wortman J."/>
            <person name="Nusbaum C."/>
            <person name="Birren B."/>
        </authorList>
    </citation>
    <scope>NUCLEOTIDE SEQUENCE [LARGE SCALE GENOMIC DNA]</scope>
    <source>
        <strain evidence="2 3">P10297</strain>
    </source>
</reference>
<proteinExistence type="predicted"/>
<protein>
    <recommendedName>
        <fullName evidence="4">Tyr recombinase domain-containing protein</fullName>
    </recommendedName>
</protein>
<dbReference type="Gene3D" id="1.10.443.10">
    <property type="entry name" value="Intergrase catalytic core"/>
    <property type="match status" value="1"/>
</dbReference>
<evidence type="ECO:0008006" key="4">
    <source>
        <dbReference type="Google" id="ProtNLM"/>
    </source>
</evidence>
<sequence>MMGWPPWIGNPGADRTNRLGYFAVYLWTYGWNRARRGNQYATIVPKLASVPWFHRRFQGIEITRSPQLRILLQGIKRLSDPVRKKQPVTPSFLRLLRRSLNLDRPRQRLLWSSVLLGYFLLLRRSEFLVVEGHRPFYSLKTKNAMFTDSNGQAVSVGAATAVTIGLEGSKNDQYGRGAWRTMHSSGDKLICPVEALRHILTARRGINKMNSEYLCLDLDSKTVSKALKATAEKAGVPASNYATHSLRIGGAAALLNGKVDSLVIKILGRWVPRCYEEYPRQAAAATTGLTKRMV</sequence>
<gene>
    <name evidence="2" type="ORF">F442_22719</name>
</gene>